<sequence length="417" mass="47466">MPHGLAKHMVANAEMEWARNEAAMAQARLELREAEERQTKLEYDLNTWPDTTQAHEGWLPVAVNEIERGNQYILRLQHQLSSAEASLDVELRRSALLNMELEVFRTKLEAFEVGKETASTTCKSEVARLKGQLAKVRGEKDAALQTAAESDKALQTGRANFTRKYNEVAKERDTLKKEKEAALEKVAQSEKAYQNGRAGAIKRYDEVCKERDEAREALKTSNTGILNQKIAQLKKERDAALAEVASLEKRLETSKSNFTRKYAEVQKERNAALAEVASLEKKLETRKANFTRKYAEVQKERNSALAEVASLGKRLETSKANFTRKYAEVQKERDTAVAQASKTNEELDRGFAKFTRLYNEVQAQRDQAINERDAAKDEVAKVRDDMNDNMAAMNVQHADHIKQEKTHYDWETDVSFH</sequence>
<evidence type="ECO:0000313" key="3">
    <source>
        <dbReference type="Proteomes" id="UP001323617"/>
    </source>
</evidence>
<reference evidence="2 3" key="1">
    <citation type="journal article" date="2023" name="bioRxiv">
        <title>High-quality genome assemblies of four members of thePodospora anserinaspecies complex.</title>
        <authorList>
            <person name="Ament-Velasquez S.L."/>
            <person name="Vogan A.A."/>
            <person name="Wallerman O."/>
            <person name="Hartmann F."/>
            <person name="Gautier V."/>
            <person name="Silar P."/>
            <person name="Giraud T."/>
            <person name="Johannesson H."/>
        </authorList>
    </citation>
    <scope>NUCLEOTIDE SEQUENCE [LARGE SCALE GENOMIC DNA]</scope>
    <source>
        <strain evidence="2 3">CBS 124.78</strain>
    </source>
</reference>
<keyword evidence="1" id="KW-0175">Coiled coil</keyword>
<organism evidence="2 3">
    <name type="scientific">Podospora pseudoanserina</name>
    <dbReference type="NCBI Taxonomy" id="2609844"/>
    <lineage>
        <taxon>Eukaryota</taxon>
        <taxon>Fungi</taxon>
        <taxon>Dikarya</taxon>
        <taxon>Ascomycota</taxon>
        <taxon>Pezizomycotina</taxon>
        <taxon>Sordariomycetes</taxon>
        <taxon>Sordariomycetidae</taxon>
        <taxon>Sordariales</taxon>
        <taxon>Podosporaceae</taxon>
        <taxon>Podospora</taxon>
    </lineage>
</organism>
<feature type="coiled-coil region" evidence="1">
    <location>
        <begin position="158"/>
        <end position="192"/>
    </location>
</feature>
<dbReference type="RefSeq" id="XP_062800860.1">
    <property type="nucleotide sequence ID" value="XM_062946868.1"/>
</dbReference>
<evidence type="ECO:0000256" key="1">
    <source>
        <dbReference type="SAM" id="Coils"/>
    </source>
</evidence>
<feature type="coiled-coil region" evidence="1">
    <location>
        <begin position="230"/>
        <end position="385"/>
    </location>
</feature>
<comment type="caution">
    <text evidence="2">The sequence shown here is derived from an EMBL/GenBank/DDBJ whole genome shotgun (WGS) entry which is preliminary data.</text>
</comment>
<dbReference type="EMBL" id="JAFFHC010000004">
    <property type="protein sequence ID" value="KAK4677390.1"/>
    <property type="molecule type" value="Genomic_DNA"/>
</dbReference>
<gene>
    <name evidence="2" type="ORF">QC764_405760</name>
</gene>
<dbReference type="Proteomes" id="UP001323617">
    <property type="component" value="Unassembled WGS sequence"/>
</dbReference>
<accession>A0ABR0IAH4</accession>
<proteinExistence type="predicted"/>
<name>A0ABR0IAH4_9PEZI</name>
<keyword evidence="3" id="KW-1185">Reference proteome</keyword>
<protein>
    <submittedName>
        <fullName evidence="2">Uncharacterized protein</fullName>
    </submittedName>
</protein>
<evidence type="ECO:0000313" key="2">
    <source>
        <dbReference type="EMBL" id="KAK4677390.1"/>
    </source>
</evidence>
<feature type="coiled-coil region" evidence="1">
    <location>
        <begin position="17"/>
        <end position="44"/>
    </location>
</feature>
<dbReference type="GeneID" id="87967733"/>